<dbReference type="Gene3D" id="3.40.50.10860">
    <property type="entry name" value="Leucine Dehydrogenase, chain A, domain 1"/>
    <property type="match status" value="2"/>
</dbReference>
<evidence type="ECO:0000313" key="5">
    <source>
        <dbReference type="Proteomes" id="UP000467840"/>
    </source>
</evidence>
<evidence type="ECO:0000259" key="1">
    <source>
        <dbReference type="Pfam" id="PF01488"/>
    </source>
</evidence>
<organism evidence="4 5">
    <name type="scientific">Hevea brasiliensis</name>
    <name type="common">Para rubber tree</name>
    <name type="synonym">Siphonia brasiliensis</name>
    <dbReference type="NCBI Taxonomy" id="3981"/>
    <lineage>
        <taxon>Eukaryota</taxon>
        <taxon>Viridiplantae</taxon>
        <taxon>Streptophyta</taxon>
        <taxon>Embryophyta</taxon>
        <taxon>Tracheophyta</taxon>
        <taxon>Spermatophyta</taxon>
        <taxon>Magnoliopsida</taxon>
        <taxon>eudicotyledons</taxon>
        <taxon>Gunneridae</taxon>
        <taxon>Pentapetalae</taxon>
        <taxon>rosids</taxon>
        <taxon>fabids</taxon>
        <taxon>Malpighiales</taxon>
        <taxon>Euphorbiaceae</taxon>
        <taxon>Crotonoideae</taxon>
        <taxon>Micrandreae</taxon>
        <taxon>Hevea</taxon>
    </lineage>
</organism>
<feature type="domain" description="Shikimate dehydrogenase substrate binding N-terminal" evidence="2">
    <location>
        <begin position="202"/>
        <end position="282"/>
    </location>
</feature>
<dbReference type="GO" id="GO:0003855">
    <property type="term" value="F:3-dehydroquinate dehydratase activity"/>
    <property type="evidence" value="ECO:0007669"/>
    <property type="project" value="InterPro"/>
</dbReference>
<dbReference type="UniPathway" id="UPA00053">
    <property type="reaction ID" value="UER00087"/>
</dbReference>
<dbReference type="PANTHER" id="PTHR21089">
    <property type="entry name" value="SHIKIMATE DEHYDROGENASE"/>
    <property type="match status" value="1"/>
</dbReference>
<dbReference type="InterPro" id="IPR006151">
    <property type="entry name" value="Shikm_DH/Glu-tRNA_Rdtase"/>
</dbReference>
<comment type="caution">
    <text evidence="4">The sequence shown here is derived from an EMBL/GenBank/DDBJ whole genome shotgun (WGS) entry which is preliminary data.</text>
</comment>
<dbReference type="CDD" id="cd00502">
    <property type="entry name" value="DHQase_I"/>
    <property type="match status" value="2"/>
</dbReference>
<dbReference type="InterPro" id="IPR001381">
    <property type="entry name" value="DHquinase_I"/>
</dbReference>
<dbReference type="Gene3D" id="3.40.50.720">
    <property type="entry name" value="NAD(P)-binding Rossmann-like Domain"/>
    <property type="match status" value="2"/>
</dbReference>
<protein>
    <submittedName>
        <fullName evidence="4">Uncharacterized protein</fullName>
    </submittedName>
</protein>
<evidence type="ECO:0000259" key="2">
    <source>
        <dbReference type="Pfam" id="PF08501"/>
    </source>
</evidence>
<proteinExistence type="inferred from homology"/>
<dbReference type="FunFam" id="3.40.50.10860:FF:000009">
    <property type="entry name" value="Bifunctional 3-dehydroquinate dehydratase/shikimate dehydrogenase, chloroplastic"/>
    <property type="match status" value="1"/>
</dbReference>
<feature type="domain" description="Shikimate dehydrogenase substrate binding N-terminal" evidence="2">
    <location>
        <begin position="681"/>
        <end position="759"/>
    </location>
</feature>
<evidence type="ECO:0000259" key="3">
    <source>
        <dbReference type="Pfam" id="PF18317"/>
    </source>
</evidence>
<feature type="domain" description="Quinate/shikimate 5-dehydrogenase/glutamyl-tRNA reductase" evidence="1">
    <location>
        <begin position="801"/>
        <end position="872"/>
    </location>
</feature>
<dbReference type="InterPro" id="IPR041121">
    <property type="entry name" value="SDH_C"/>
</dbReference>
<dbReference type="GO" id="GO:0019632">
    <property type="term" value="P:shikimate metabolic process"/>
    <property type="evidence" value="ECO:0007669"/>
    <property type="project" value="TreeGrafter"/>
</dbReference>
<evidence type="ECO:0000313" key="4">
    <source>
        <dbReference type="EMBL" id="KAF2287931.1"/>
    </source>
</evidence>
<dbReference type="GO" id="GO:0004764">
    <property type="term" value="F:shikimate 3-dehydrogenase (NADP+) activity"/>
    <property type="evidence" value="ECO:0007669"/>
    <property type="project" value="InterPro"/>
</dbReference>
<dbReference type="InterPro" id="IPR013708">
    <property type="entry name" value="Shikimate_DH-bd_N"/>
</dbReference>
<dbReference type="Pfam" id="PF18317">
    <property type="entry name" value="SDH_C"/>
    <property type="match status" value="1"/>
</dbReference>
<dbReference type="InterPro" id="IPR013785">
    <property type="entry name" value="Aldolase_TIM"/>
</dbReference>
<dbReference type="InterPro" id="IPR046346">
    <property type="entry name" value="Aminoacid_DH-like_N_sf"/>
</dbReference>
<dbReference type="Pfam" id="PF08501">
    <property type="entry name" value="Shikimate_dh_N"/>
    <property type="match status" value="2"/>
</dbReference>
<sequence>MGRAGVLSSSPMLCAPLMAQSVEQMITDMHRAKTQGADVVEVRLDYLNFQPRQDLETILRNKPLPVVASDLVGELKKTHQTGSKVIVSCYLNRPTPSKEELSRLVGIMQATEADIIKVVSCADNITELETLFHLLLHCQVPIIAYSVGERGIISQILAPKFGGSLVYGSLEGSSIPGLPTLDSLTEAYKVESINSETKVFGLISKPVGHSKGPILHNPTFRRVNYNGIYVPMFVDDLKEFFSVYSSPDYAGFSVGFPYKEAVVKFCDEVHPLAKSIGAANTIVRRPSDGKLIGYNTDCEASITAMEDALKGRQFVLVGAGGAGRALAFGAKSRGARIIIFDVDFERAKSLAHGVSGEAQPFENLVHFQPEDGAILANATPLGMHPNTDRIPVAEATLGIYHLVFDAVYTPRKTRLLKEAEAAGAIIVSGVEMFLRQAIGQFNLFTGREGFDTYGYVTGAIVAPSPSMPEKLPRALPHLPYRASETIFCFSCIKDHWSWLGLSGFSVPDGVGLLVELPCIVGFHNLQIVDGARRNSTLICAPVIAESVDQMLTQMKKAQELGADLVEIRVDFLKNFSPRQNLEVLIKQSPLPTLITYRPKWEGGEYDGEKASVKKHYVPMIGLVMGERGLMSRILTAKYGGFLTFGSIEAGIVSAPGQPTIKDLLDLYNLRLIGSDTKIHGVIGNPIGHSKSPHLYNAAFKSVGFNGIYLPLLVDNVANYISTYSSPDFVGYSYTIPHKEDGLKCCDEVDPIAQAIGAISCMIRRPTDGKLMGYNVDYLGAIGAIEEALRGSNGTPPSVSPLAGKLFVVMGAGGAGKALAYGGYEKGARVVVANRTYEKAKELASKVGGQAMTLAELKDFHPEEGMILANTTSVGMKPRIEDTPLPKEALKHYSLVFDAIYTPKLTRLLREAQECGATIVYGTEMFINQAFVQFERFTGLPAPKQLIRDVLARNT</sequence>
<dbReference type="InterPro" id="IPR022893">
    <property type="entry name" value="Shikimate_DH_fam"/>
</dbReference>
<dbReference type="HAMAP" id="MF_00222">
    <property type="entry name" value="Shikimate_DH_AroE"/>
    <property type="match status" value="2"/>
</dbReference>
<accession>A0A6A6KGC0</accession>
<dbReference type="Pfam" id="PF01487">
    <property type="entry name" value="DHquinase_I"/>
    <property type="match status" value="4"/>
</dbReference>
<dbReference type="GO" id="GO:0009423">
    <property type="term" value="P:chorismate biosynthetic process"/>
    <property type="evidence" value="ECO:0007669"/>
    <property type="project" value="UniProtKB-UniPathway"/>
</dbReference>
<dbReference type="CDD" id="cd01065">
    <property type="entry name" value="NAD_bind_Shikimate_DH"/>
    <property type="match status" value="2"/>
</dbReference>
<dbReference type="AlphaFoldDB" id="A0A6A6KGC0"/>
<dbReference type="SUPFAM" id="SSF51735">
    <property type="entry name" value="NAD(P)-binding Rossmann-fold domains"/>
    <property type="match status" value="2"/>
</dbReference>
<reference evidence="4 5" key="1">
    <citation type="journal article" date="2020" name="Mol. Plant">
        <title>The Chromosome-Based Rubber Tree Genome Provides New Insights into Spurge Genome Evolution and Rubber Biosynthesis.</title>
        <authorList>
            <person name="Liu J."/>
            <person name="Shi C."/>
            <person name="Shi C.C."/>
            <person name="Li W."/>
            <person name="Zhang Q.J."/>
            <person name="Zhang Y."/>
            <person name="Li K."/>
            <person name="Lu H.F."/>
            <person name="Shi C."/>
            <person name="Zhu S.T."/>
            <person name="Xiao Z.Y."/>
            <person name="Nan H."/>
            <person name="Yue Y."/>
            <person name="Zhu X.G."/>
            <person name="Wu Y."/>
            <person name="Hong X.N."/>
            <person name="Fan G.Y."/>
            <person name="Tong Y."/>
            <person name="Zhang D."/>
            <person name="Mao C.L."/>
            <person name="Liu Y.L."/>
            <person name="Hao S.J."/>
            <person name="Liu W.Q."/>
            <person name="Lv M.Q."/>
            <person name="Zhang H.B."/>
            <person name="Liu Y."/>
            <person name="Hu-Tang G.R."/>
            <person name="Wang J.P."/>
            <person name="Wang J.H."/>
            <person name="Sun Y.H."/>
            <person name="Ni S.B."/>
            <person name="Chen W.B."/>
            <person name="Zhang X.C."/>
            <person name="Jiao Y.N."/>
            <person name="Eichler E.E."/>
            <person name="Li G.H."/>
            <person name="Liu X."/>
            <person name="Gao L.Z."/>
        </authorList>
    </citation>
    <scope>NUCLEOTIDE SEQUENCE [LARGE SCALE GENOMIC DNA]</scope>
    <source>
        <strain evidence="5">cv. GT1</strain>
        <tissue evidence="4">Leaf</tissue>
    </source>
</reference>
<name>A0A6A6KGC0_HEVBR</name>
<dbReference type="Gene3D" id="3.20.20.70">
    <property type="entry name" value="Aldolase class I"/>
    <property type="match status" value="4"/>
</dbReference>
<dbReference type="Pfam" id="PF01488">
    <property type="entry name" value="Shikimate_DH"/>
    <property type="match status" value="1"/>
</dbReference>
<dbReference type="PANTHER" id="PTHR21089:SF10">
    <property type="entry name" value="BIFUNCTIONAL 3-DEHYDROQUINATE DEHYDRATASE_SHIKIMATE DEHYDROGENASE, CHLOROPLASTIC-LIKE ISOFORM X1"/>
    <property type="match status" value="1"/>
</dbReference>
<dbReference type="Proteomes" id="UP000467840">
    <property type="component" value="Chromosome 8"/>
</dbReference>
<keyword evidence="5" id="KW-1185">Reference proteome</keyword>
<dbReference type="EMBL" id="JAAGAX010000016">
    <property type="protein sequence ID" value="KAF2287931.1"/>
    <property type="molecule type" value="Genomic_DNA"/>
</dbReference>
<dbReference type="FunFam" id="3.40.50.720:FF:000172">
    <property type="entry name" value="Bifunctional 3-dehydroquinate dehydratase/shikimate dehydrogenase, chloroplastic"/>
    <property type="match status" value="1"/>
</dbReference>
<dbReference type="SUPFAM" id="SSF51569">
    <property type="entry name" value="Aldolase"/>
    <property type="match status" value="3"/>
</dbReference>
<dbReference type="SUPFAM" id="SSF53223">
    <property type="entry name" value="Aminoacid dehydrogenase-like, N-terminal domain"/>
    <property type="match status" value="2"/>
</dbReference>
<dbReference type="InterPro" id="IPR036291">
    <property type="entry name" value="NAD(P)-bd_dom_sf"/>
</dbReference>
<gene>
    <name evidence="4" type="ORF">GH714_003306</name>
</gene>
<feature type="domain" description="SDH C-terminal" evidence="3">
    <location>
        <begin position="921"/>
        <end position="950"/>
    </location>
</feature>